<evidence type="ECO:0000313" key="10">
    <source>
        <dbReference type="EMBL" id="BDZ76150.1"/>
    </source>
</evidence>
<keyword evidence="5 9" id="KW-0812">Transmembrane</keyword>
<evidence type="ECO:0000256" key="7">
    <source>
        <dbReference type="ARBA" id="ARBA00022989"/>
    </source>
</evidence>
<evidence type="ECO:0000256" key="1">
    <source>
        <dbReference type="ARBA" id="ARBA00004651"/>
    </source>
</evidence>
<evidence type="ECO:0000256" key="6">
    <source>
        <dbReference type="ARBA" id="ARBA00022970"/>
    </source>
</evidence>
<keyword evidence="4" id="KW-1003">Cell membrane</keyword>
<feature type="transmembrane region" description="Helical" evidence="9">
    <location>
        <begin position="377"/>
        <end position="396"/>
    </location>
</feature>
<feature type="transmembrane region" description="Helical" evidence="9">
    <location>
        <begin position="203"/>
        <end position="221"/>
    </location>
</feature>
<dbReference type="NCBIfam" id="TIGR00796">
    <property type="entry name" value="livcs"/>
    <property type="match status" value="1"/>
</dbReference>
<feature type="transmembrane region" description="Helical" evidence="9">
    <location>
        <begin position="9"/>
        <end position="28"/>
    </location>
</feature>
<dbReference type="EMBL" id="AP027742">
    <property type="protein sequence ID" value="BDZ76150.1"/>
    <property type="molecule type" value="Genomic_DNA"/>
</dbReference>
<sequence length="450" mass="47895">MKKLKFRETVFVASMLFGMFFGAGNLIFPVSMGQMAGRHVWQAAAGFLITGVGLPLLGVAALGISRKSGLLGLGTQVGRKYGILFTCALYLTIGPFFAIPRCATVSYTVGIEGLISGEGGKLFLAVFSLAFFAVVLFFSLRPGEIMTWIGKVMNPLFLAFLAVLVIRALSSPLGKVGEIEPTGAYAEGAFFTGLLEGYNTMDALAGLAFGIVVVDVIRRLGVKEPEEVAGSTVRAGLFSAILMAVIYLLVAVMGAQSAGGLEVSSNGGEALSQIAEYYFGRAGALILAVIVTMACLKTAIGLITSCGEAFVQIFPKGPSYHKWAVMFCILSFLIANLGLDAIIAYSQPVLMFLYPLAVVLIILTLFGKYFANDRTVFQWGIGFTAVSALADGLRALPEGTRALLHIDVVTDLAGRILPLSDKGFGWLCPAVAGIVIGVIRYRMKRKRETE</sequence>
<dbReference type="Pfam" id="PF05525">
    <property type="entry name" value="Branch_AA_trans"/>
    <property type="match status" value="1"/>
</dbReference>
<evidence type="ECO:0000256" key="5">
    <source>
        <dbReference type="ARBA" id="ARBA00022692"/>
    </source>
</evidence>
<feature type="transmembrane region" description="Helical" evidence="9">
    <location>
        <begin position="351"/>
        <end position="370"/>
    </location>
</feature>
<evidence type="ECO:0000256" key="9">
    <source>
        <dbReference type="RuleBase" id="RU362122"/>
    </source>
</evidence>
<dbReference type="InterPro" id="IPR004685">
    <property type="entry name" value="Brnchd-chn_aa_trnsp_Livcs"/>
</dbReference>
<gene>
    <name evidence="10" type="primary">brnQ</name>
    <name evidence="10" type="ORF">Lac1_03330</name>
</gene>
<evidence type="ECO:0000256" key="2">
    <source>
        <dbReference type="ARBA" id="ARBA00008540"/>
    </source>
</evidence>
<feature type="transmembrane region" description="Helical" evidence="9">
    <location>
        <begin position="233"/>
        <end position="258"/>
    </location>
</feature>
<evidence type="ECO:0000313" key="11">
    <source>
        <dbReference type="Proteomes" id="UP001305815"/>
    </source>
</evidence>
<accession>A0ABM8I0N4</accession>
<protein>
    <recommendedName>
        <fullName evidence="9">Branched-chain amino acid transport system carrier protein</fullName>
    </recommendedName>
</protein>
<reference evidence="11" key="1">
    <citation type="journal article" date="2023" name="Int. J. Syst. Evol. Microbiol.">
        <title>Claveliimonas bilis gen. nov., sp. nov., deoxycholic acid-producing bacteria isolated from human faeces, and reclassification of Sellimonas monacensis Zenner et al. 2021 as Claveliimonas monacensis comb. nov.</title>
        <authorList>
            <person name="Hisatomi A."/>
            <person name="Kastawa N.W.E.P.G."/>
            <person name="Song I."/>
            <person name="Ohkuma M."/>
            <person name="Fukiya S."/>
            <person name="Sakamoto M."/>
        </authorList>
    </citation>
    <scope>NUCLEOTIDE SEQUENCE [LARGE SCALE GENOMIC DNA]</scope>
    <source>
        <strain evidence="11">12BBH14</strain>
    </source>
</reference>
<keyword evidence="6 9" id="KW-0029">Amino-acid transport</keyword>
<keyword evidence="8 9" id="KW-0472">Membrane</keyword>
<feature type="transmembrane region" description="Helical" evidence="9">
    <location>
        <begin position="323"/>
        <end position="345"/>
    </location>
</feature>
<feature type="transmembrane region" description="Helical" evidence="9">
    <location>
        <begin position="278"/>
        <end position="303"/>
    </location>
</feature>
<feature type="transmembrane region" description="Helical" evidence="9">
    <location>
        <begin position="423"/>
        <end position="441"/>
    </location>
</feature>
<dbReference type="PANTHER" id="PTHR30588">
    <property type="entry name" value="BRANCHED-CHAIN AMINO ACID TRANSPORT SYSTEM 2 CARRIER PROTEIN"/>
    <property type="match status" value="1"/>
</dbReference>
<feature type="transmembrane region" description="Helical" evidence="9">
    <location>
        <begin position="81"/>
        <end position="99"/>
    </location>
</feature>
<keyword evidence="7 9" id="KW-1133">Transmembrane helix</keyword>
<keyword evidence="11" id="KW-1185">Reference proteome</keyword>
<organism evidence="10 11">
    <name type="scientific">Claveliimonas bilis</name>
    <dbReference type="NCBI Taxonomy" id="3028070"/>
    <lineage>
        <taxon>Bacteria</taxon>
        <taxon>Bacillati</taxon>
        <taxon>Bacillota</taxon>
        <taxon>Clostridia</taxon>
        <taxon>Lachnospirales</taxon>
        <taxon>Lachnospiraceae</taxon>
        <taxon>Claveliimonas</taxon>
    </lineage>
</organism>
<name>A0ABM8I0N4_9FIRM</name>
<comment type="similarity">
    <text evidence="2 9">Belongs to the branched chain amino acid transporter family.</text>
</comment>
<proteinExistence type="inferred from homology"/>
<evidence type="ECO:0000256" key="4">
    <source>
        <dbReference type="ARBA" id="ARBA00022475"/>
    </source>
</evidence>
<feature type="transmembrane region" description="Helical" evidence="9">
    <location>
        <begin position="119"/>
        <end position="140"/>
    </location>
</feature>
<dbReference type="PANTHER" id="PTHR30588:SF0">
    <property type="entry name" value="BRANCHED-CHAIN AMINO ACID PERMEASE BRNQ"/>
    <property type="match status" value="1"/>
</dbReference>
<keyword evidence="3 9" id="KW-0813">Transport</keyword>
<comment type="subcellular location">
    <subcellularLocation>
        <location evidence="1 9">Cell membrane</location>
        <topology evidence="1 9">Multi-pass membrane protein</topology>
    </subcellularLocation>
</comment>
<dbReference type="Gene3D" id="1.10.4160.10">
    <property type="entry name" value="Hydantoin permease"/>
    <property type="match status" value="1"/>
</dbReference>
<evidence type="ECO:0000256" key="8">
    <source>
        <dbReference type="ARBA" id="ARBA00023136"/>
    </source>
</evidence>
<dbReference type="Proteomes" id="UP001305815">
    <property type="component" value="Chromosome"/>
</dbReference>
<feature type="transmembrane region" description="Helical" evidence="9">
    <location>
        <begin position="152"/>
        <end position="170"/>
    </location>
</feature>
<dbReference type="RefSeq" id="WP_316266089.1">
    <property type="nucleotide sequence ID" value="NZ_AP027742.1"/>
</dbReference>
<evidence type="ECO:0000256" key="3">
    <source>
        <dbReference type="ARBA" id="ARBA00022448"/>
    </source>
</evidence>
<comment type="function">
    <text evidence="9">Component of the transport system for branched-chain amino acids.</text>
</comment>
<feature type="transmembrane region" description="Helical" evidence="9">
    <location>
        <begin position="40"/>
        <end position="60"/>
    </location>
</feature>